<dbReference type="AlphaFoldDB" id="A0A518HY19"/>
<dbReference type="InterPro" id="IPR052893">
    <property type="entry name" value="TCS_response_regulator"/>
</dbReference>
<dbReference type="RefSeq" id="WP_197455375.1">
    <property type="nucleotide sequence ID" value="NZ_CP037423.1"/>
</dbReference>
<dbReference type="PANTHER" id="PTHR44520">
    <property type="entry name" value="RESPONSE REGULATOR RCP1-RELATED"/>
    <property type="match status" value="1"/>
</dbReference>
<dbReference type="Proteomes" id="UP000319004">
    <property type="component" value="Chromosome"/>
</dbReference>
<dbReference type="EMBL" id="CP037423">
    <property type="protein sequence ID" value="QDV45664.1"/>
    <property type="molecule type" value="Genomic_DNA"/>
</dbReference>
<evidence type="ECO:0000313" key="3">
    <source>
        <dbReference type="EMBL" id="QDV45664.1"/>
    </source>
</evidence>
<evidence type="ECO:0000313" key="4">
    <source>
        <dbReference type="Proteomes" id="UP000319004"/>
    </source>
</evidence>
<accession>A0A518HY19</accession>
<gene>
    <name evidence="3" type="primary">rcp1_4</name>
    <name evidence="3" type="ORF">Enr13x_55430</name>
</gene>
<evidence type="ECO:0000259" key="2">
    <source>
        <dbReference type="PROSITE" id="PS50110"/>
    </source>
</evidence>
<keyword evidence="1" id="KW-0597">Phosphoprotein</keyword>
<dbReference type="SUPFAM" id="SSF52172">
    <property type="entry name" value="CheY-like"/>
    <property type="match status" value="1"/>
</dbReference>
<dbReference type="GO" id="GO:0000160">
    <property type="term" value="P:phosphorelay signal transduction system"/>
    <property type="evidence" value="ECO:0007669"/>
    <property type="project" value="InterPro"/>
</dbReference>
<proteinExistence type="predicted"/>
<dbReference type="Gene3D" id="3.40.50.2300">
    <property type="match status" value="1"/>
</dbReference>
<keyword evidence="4" id="KW-1185">Reference proteome</keyword>
<dbReference type="CDD" id="cd17557">
    <property type="entry name" value="REC_Rcp-like"/>
    <property type="match status" value="1"/>
</dbReference>
<dbReference type="InterPro" id="IPR011006">
    <property type="entry name" value="CheY-like_superfamily"/>
</dbReference>
<dbReference type="Pfam" id="PF00072">
    <property type="entry name" value="Response_reg"/>
    <property type="match status" value="1"/>
</dbReference>
<reference evidence="3 4" key="1">
    <citation type="submission" date="2019-03" db="EMBL/GenBank/DDBJ databases">
        <title>Deep-cultivation of Planctomycetes and their phenomic and genomic characterization uncovers novel biology.</title>
        <authorList>
            <person name="Wiegand S."/>
            <person name="Jogler M."/>
            <person name="Boedeker C."/>
            <person name="Pinto D."/>
            <person name="Vollmers J."/>
            <person name="Rivas-Marin E."/>
            <person name="Kohn T."/>
            <person name="Peeters S.H."/>
            <person name="Heuer A."/>
            <person name="Rast P."/>
            <person name="Oberbeckmann S."/>
            <person name="Bunk B."/>
            <person name="Jeske O."/>
            <person name="Meyerdierks A."/>
            <person name="Storesund J.E."/>
            <person name="Kallscheuer N."/>
            <person name="Luecker S."/>
            <person name="Lage O.M."/>
            <person name="Pohl T."/>
            <person name="Merkel B.J."/>
            <person name="Hornburger P."/>
            <person name="Mueller R.-W."/>
            <person name="Bruemmer F."/>
            <person name="Labrenz M."/>
            <person name="Spormann A.M."/>
            <person name="Op den Camp H."/>
            <person name="Overmann J."/>
            <person name="Amann R."/>
            <person name="Jetten M.S.M."/>
            <person name="Mascher T."/>
            <person name="Medema M.H."/>
            <person name="Devos D.P."/>
            <person name="Kaster A.-K."/>
            <person name="Ovreas L."/>
            <person name="Rohde M."/>
            <person name="Galperin M.Y."/>
            <person name="Jogler C."/>
        </authorList>
    </citation>
    <scope>NUCLEOTIDE SEQUENCE [LARGE SCALE GENOMIC DNA]</scope>
    <source>
        <strain evidence="3 4">Enr13</strain>
    </source>
</reference>
<feature type="domain" description="Response regulatory" evidence="2">
    <location>
        <begin position="12"/>
        <end position="140"/>
    </location>
</feature>
<feature type="modified residue" description="4-aspartylphosphate" evidence="1">
    <location>
        <position position="73"/>
    </location>
</feature>
<dbReference type="PROSITE" id="PS50110">
    <property type="entry name" value="RESPONSE_REGULATORY"/>
    <property type="match status" value="1"/>
</dbReference>
<name>A0A518HY19_9BACT</name>
<dbReference type="KEGG" id="snep:Enr13x_55430"/>
<protein>
    <submittedName>
        <fullName evidence="3">Response regulator rcp1</fullName>
    </submittedName>
</protein>
<dbReference type="PANTHER" id="PTHR44520:SF2">
    <property type="entry name" value="RESPONSE REGULATOR RCP1"/>
    <property type="match status" value="1"/>
</dbReference>
<evidence type="ECO:0000256" key="1">
    <source>
        <dbReference type="PROSITE-ProRule" id="PRU00169"/>
    </source>
</evidence>
<organism evidence="3 4">
    <name type="scientific">Stieleria neptunia</name>
    <dbReference type="NCBI Taxonomy" id="2527979"/>
    <lineage>
        <taxon>Bacteria</taxon>
        <taxon>Pseudomonadati</taxon>
        <taxon>Planctomycetota</taxon>
        <taxon>Planctomycetia</taxon>
        <taxon>Pirellulales</taxon>
        <taxon>Pirellulaceae</taxon>
        <taxon>Stieleria</taxon>
    </lineage>
</organism>
<dbReference type="InterPro" id="IPR001789">
    <property type="entry name" value="Sig_transdc_resp-reg_receiver"/>
</dbReference>
<dbReference type="SMART" id="SM00448">
    <property type="entry name" value="REC"/>
    <property type="match status" value="1"/>
</dbReference>
<sequence>MNDQPQRRKPAVILLVEDDPGDQELTRRALKHESIHVDLRIANDGVQAMEYLSRQGEFEDPASSPAPDLILLDLNMPKRNGREVLGDLKEDERLSRIPVVVLTTSEQEADILRSYDLGCNSYIQKPVDIDQFTESVRRLGTYWFGVVTLPSTSVPV</sequence>